<accession>A0A1J5B847</accession>
<dbReference type="GO" id="GO:0003735">
    <property type="term" value="F:structural constituent of ribosome"/>
    <property type="evidence" value="ECO:0007669"/>
    <property type="project" value="InterPro"/>
</dbReference>
<dbReference type="InterPro" id="IPR005484">
    <property type="entry name" value="Ribosomal_uL18_bac/plant/anim"/>
</dbReference>
<gene>
    <name evidence="7" type="primary">rplR</name>
    <name evidence="8" type="ORF">AUK18_01930</name>
</gene>
<organism evidence="8 9">
    <name type="scientific">Candidatus Beckwithbacteria bacterium CG2_30_44_31</name>
    <dbReference type="NCBI Taxonomy" id="1805035"/>
    <lineage>
        <taxon>Bacteria</taxon>
        <taxon>Candidatus Beckwithiibacteriota</taxon>
    </lineage>
</organism>
<dbReference type="InterPro" id="IPR057268">
    <property type="entry name" value="Ribosomal_L18"/>
</dbReference>
<dbReference type="Pfam" id="PF00861">
    <property type="entry name" value="Ribosomal_L18p"/>
    <property type="match status" value="1"/>
</dbReference>
<reference evidence="8 9" key="1">
    <citation type="journal article" date="2016" name="Environ. Microbiol.">
        <title>Genomic resolution of a cold subsurface aquifer community provides metabolic insights for novel microbes adapted to high CO concentrations.</title>
        <authorList>
            <person name="Probst A.J."/>
            <person name="Castelle C.J."/>
            <person name="Singh A."/>
            <person name="Brown C.T."/>
            <person name="Anantharaman K."/>
            <person name="Sharon I."/>
            <person name="Hug L.A."/>
            <person name="Burstein D."/>
            <person name="Emerson J.B."/>
            <person name="Thomas B.C."/>
            <person name="Banfield J.F."/>
        </authorList>
    </citation>
    <scope>NUCLEOTIDE SEQUENCE [LARGE SCALE GENOMIC DNA]</scope>
    <source>
        <strain evidence="8">CG2_30_44_31</strain>
    </source>
</reference>
<comment type="subunit">
    <text evidence="7">Part of the 50S ribosomal subunit; part of the 5S rRNA/L5/L18/L25 subcomplex. Contacts the 5S and 23S rRNAs.</text>
</comment>
<dbReference type="PANTHER" id="PTHR12899">
    <property type="entry name" value="39S RIBOSOMAL PROTEIN L18, MITOCHONDRIAL"/>
    <property type="match status" value="1"/>
</dbReference>
<evidence type="ECO:0000256" key="3">
    <source>
        <dbReference type="ARBA" id="ARBA00022884"/>
    </source>
</evidence>
<dbReference type="NCBIfam" id="TIGR00060">
    <property type="entry name" value="L18_bact"/>
    <property type="match status" value="1"/>
</dbReference>
<protein>
    <recommendedName>
        <fullName evidence="6 7">Large ribosomal subunit protein uL18</fullName>
    </recommendedName>
</protein>
<dbReference type="GO" id="GO:0006412">
    <property type="term" value="P:translation"/>
    <property type="evidence" value="ECO:0007669"/>
    <property type="project" value="UniProtKB-UniRule"/>
</dbReference>
<keyword evidence="4 7" id="KW-0689">Ribosomal protein</keyword>
<evidence type="ECO:0000256" key="1">
    <source>
        <dbReference type="ARBA" id="ARBA00007116"/>
    </source>
</evidence>
<dbReference type="Proteomes" id="UP000183605">
    <property type="component" value="Unassembled WGS sequence"/>
</dbReference>
<comment type="similarity">
    <text evidence="1 7">Belongs to the universal ribosomal protein uL18 family.</text>
</comment>
<sequence length="105" mass="11787">MIKRYKNAKLQRLYRSRLKTKGTALRPRLTVFRSLKYIYAQIINDAQGITLVAAFGSDPEAVGGQIAALALKKKISAVVFDRGAYKYHGRIRCLADAARQKGLKF</sequence>
<dbReference type="GO" id="GO:0008097">
    <property type="term" value="F:5S rRNA binding"/>
    <property type="evidence" value="ECO:0007669"/>
    <property type="project" value="TreeGrafter"/>
</dbReference>
<evidence type="ECO:0000256" key="7">
    <source>
        <dbReference type="HAMAP-Rule" id="MF_01337"/>
    </source>
</evidence>
<evidence type="ECO:0000313" key="9">
    <source>
        <dbReference type="Proteomes" id="UP000183605"/>
    </source>
</evidence>
<keyword evidence="3 7" id="KW-0694">RNA-binding</keyword>
<keyword evidence="5 7" id="KW-0687">Ribonucleoprotein</keyword>
<proteinExistence type="inferred from homology"/>
<evidence type="ECO:0000313" key="8">
    <source>
        <dbReference type="EMBL" id="OIP03511.1"/>
    </source>
</evidence>
<name>A0A1J5B847_9BACT</name>
<dbReference type="Gene3D" id="3.30.420.100">
    <property type="match status" value="2"/>
</dbReference>
<dbReference type="HAMAP" id="MF_01337_B">
    <property type="entry name" value="Ribosomal_uL18_B"/>
    <property type="match status" value="1"/>
</dbReference>
<comment type="caution">
    <text evidence="8">The sequence shown here is derived from an EMBL/GenBank/DDBJ whole genome shotgun (WGS) entry which is preliminary data.</text>
</comment>
<comment type="function">
    <text evidence="7">This is one of the proteins that bind and probably mediate the attachment of the 5S RNA into the large ribosomal subunit, where it forms part of the central protuberance.</text>
</comment>
<evidence type="ECO:0000256" key="2">
    <source>
        <dbReference type="ARBA" id="ARBA00022730"/>
    </source>
</evidence>
<evidence type="ECO:0000256" key="5">
    <source>
        <dbReference type="ARBA" id="ARBA00023274"/>
    </source>
</evidence>
<dbReference type="EMBL" id="MNXQ01000035">
    <property type="protein sequence ID" value="OIP03511.1"/>
    <property type="molecule type" value="Genomic_DNA"/>
</dbReference>
<dbReference type="InterPro" id="IPR004389">
    <property type="entry name" value="Ribosomal_uL18_bac-type"/>
</dbReference>
<keyword evidence="2 7" id="KW-0699">rRNA-binding</keyword>
<dbReference type="PANTHER" id="PTHR12899:SF3">
    <property type="entry name" value="LARGE RIBOSOMAL SUBUNIT PROTEIN UL18M"/>
    <property type="match status" value="1"/>
</dbReference>
<dbReference type="GO" id="GO:0022625">
    <property type="term" value="C:cytosolic large ribosomal subunit"/>
    <property type="evidence" value="ECO:0007669"/>
    <property type="project" value="TreeGrafter"/>
</dbReference>
<dbReference type="SUPFAM" id="SSF53137">
    <property type="entry name" value="Translational machinery components"/>
    <property type="match status" value="1"/>
</dbReference>
<evidence type="ECO:0000256" key="6">
    <source>
        <dbReference type="ARBA" id="ARBA00035197"/>
    </source>
</evidence>
<evidence type="ECO:0000256" key="4">
    <source>
        <dbReference type="ARBA" id="ARBA00022980"/>
    </source>
</evidence>
<dbReference type="CDD" id="cd00432">
    <property type="entry name" value="Ribosomal_L18_L5e"/>
    <property type="match status" value="1"/>
</dbReference>
<dbReference type="AlphaFoldDB" id="A0A1J5B847"/>